<keyword evidence="9" id="KW-1185">Reference proteome</keyword>
<comment type="subunit">
    <text evidence="4">Interacts with DREB2A.</text>
</comment>
<dbReference type="GO" id="GO:0008270">
    <property type="term" value="F:zinc ion binding"/>
    <property type="evidence" value="ECO:0007669"/>
    <property type="project" value="UniProtKB-KW"/>
</dbReference>
<feature type="domain" description="RING-type" evidence="7">
    <location>
        <begin position="19"/>
        <end position="60"/>
    </location>
</feature>
<dbReference type="InParanoid" id="A0A1Q3BNK2"/>
<gene>
    <name evidence="8" type="ORF">CFOL_v3_13101</name>
</gene>
<dbReference type="OrthoDB" id="1305878at2759"/>
<evidence type="ECO:0000256" key="4">
    <source>
        <dbReference type="ARBA" id="ARBA00064110"/>
    </source>
</evidence>
<evidence type="ECO:0000256" key="2">
    <source>
        <dbReference type="ARBA" id="ARBA00022771"/>
    </source>
</evidence>
<keyword evidence="1" id="KW-0479">Metal-binding</keyword>
<name>A0A1Q3BNK2_CEPFO</name>
<evidence type="ECO:0000256" key="1">
    <source>
        <dbReference type="ARBA" id="ARBA00022723"/>
    </source>
</evidence>
<dbReference type="PROSITE" id="PS00518">
    <property type="entry name" value="ZF_RING_1"/>
    <property type="match status" value="1"/>
</dbReference>
<dbReference type="SMART" id="SM00184">
    <property type="entry name" value="RING"/>
    <property type="match status" value="1"/>
</dbReference>
<dbReference type="InterPro" id="IPR044807">
    <property type="entry name" value="DRIP1-like"/>
</dbReference>
<dbReference type="AlphaFoldDB" id="A0A1Q3BNK2"/>
<dbReference type="GO" id="GO:0004842">
    <property type="term" value="F:ubiquitin-protein transferase activity"/>
    <property type="evidence" value="ECO:0007669"/>
    <property type="project" value="InterPro"/>
</dbReference>
<evidence type="ECO:0000313" key="9">
    <source>
        <dbReference type="Proteomes" id="UP000187406"/>
    </source>
</evidence>
<dbReference type="STRING" id="3775.A0A1Q3BNK2"/>
<evidence type="ECO:0000256" key="3">
    <source>
        <dbReference type="ARBA" id="ARBA00022833"/>
    </source>
</evidence>
<dbReference type="InterPro" id="IPR001841">
    <property type="entry name" value="Znf_RING"/>
</dbReference>
<feature type="non-terminal residue" evidence="8">
    <location>
        <position position="423"/>
    </location>
</feature>
<accession>A0A1Q3BNK2</accession>
<protein>
    <submittedName>
        <fullName evidence="8">Zf-C3HC4_2 domain-containing protein</fullName>
    </submittedName>
</protein>
<dbReference type="CDD" id="cd16525">
    <property type="entry name" value="RING-HC_PCGF"/>
    <property type="match status" value="1"/>
</dbReference>
<proteinExistence type="predicted"/>
<feature type="region of interest" description="Disordered" evidence="6">
    <location>
        <begin position="234"/>
        <end position="272"/>
    </location>
</feature>
<dbReference type="PROSITE" id="PS50089">
    <property type="entry name" value="ZF_RING_2"/>
    <property type="match status" value="1"/>
</dbReference>
<dbReference type="InterPro" id="IPR017907">
    <property type="entry name" value="Znf_RING_CS"/>
</dbReference>
<reference evidence="9" key="1">
    <citation type="submission" date="2016-04" db="EMBL/GenBank/DDBJ databases">
        <title>Cephalotus genome sequencing.</title>
        <authorList>
            <person name="Fukushima K."/>
            <person name="Hasebe M."/>
            <person name="Fang X."/>
        </authorList>
    </citation>
    <scope>NUCLEOTIDE SEQUENCE [LARGE SCALE GENOMIC DNA]</scope>
    <source>
        <strain evidence="9">cv. St1</strain>
    </source>
</reference>
<dbReference type="InterPro" id="IPR013083">
    <property type="entry name" value="Znf_RING/FYVE/PHD"/>
</dbReference>
<evidence type="ECO:0000313" key="8">
    <source>
        <dbReference type="EMBL" id="GAV69600.1"/>
    </source>
</evidence>
<dbReference type="EMBL" id="BDDD01000734">
    <property type="protein sequence ID" value="GAV69600.1"/>
    <property type="molecule type" value="Genomic_DNA"/>
</dbReference>
<dbReference type="Proteomes" id="UP000187406">
    <property type="component" value="Unassembled WGS sequence"/>
</dbReference>
<evidence type="ECO:0000256" key="6">
    <source>
        <dbReference type="SAM" id="MobiDB-lite"/>
    </source>
</evidence>
<organism evidence="8 9">
    <name type="scientific">Cephalotus follicularis</name>
    <name type="common">Albany pitcher plant</name>
    <dbReference type="NCBI Taxonomy" id="3775"/>
    <lineage>
        <taxon>Eukaryota</taxon>
        <taxon>Viridiplantae</taxon>
        <taxon>Streptophyta</taxon>
        <taxon>Embryophyta</taxon>
        <taxon>Tracheophyta</taxon>
        <taxon>Spermatophyta</taxon>
        <taxon>Magnoliopsida</taxon>
        <taxon>eudicotyledons</taxon>
        <taxon>Gunneridae</taxon>
        <taxon>Pentapetalae</taxon>
        <taxon>rosids</taxon>
        <taxon>fabids</taxon>
        <taxon>Oxalidales</taxon>
        <taxon>Cephalotaceae</taxon>
        <taxon>Cephalotus</taxon>
    </lineage>
</organism>
<dbReference type="GO" id="GO:0051865">
    <property type="term" value="P:protein autoubiquitination"/>
    <property type="evidence" value="ECO:0007669"/>
    <property type="project" value="UniProtKB-ARBA"/>
</dbReference>
<dbReference type="FunFam" id="3.30.40.10:FF:000033">
    <property type="entry name" value="Polycomb group RING finger protein 3"/>
    <property type="match status" value="1"/>
</dbReference>
<dbReference type="Gene3D" id="3.30.40.10">
    <property type="entry name" value="Zinc/RING finger domain, C3HC4 (zinc finger)"/>
    <property type="match status" value="1"/>
</dbReference>
<evidence type="ECO:0000256" key="5">
    <source>
        <dbReference type="PROSITE-ProRule" id="PRU00175"/>
    </source>
</evidence>
<dbReference type="PANTHER" id="PTHR46293:SF3">
    <property type="entry name" value="E3 UBIQUITIN PROTEIN LIGASE DRIPH-RELATED"/>
    <property type="match status" value="1"/>
</dbReference>
<comment type="caution">
    <text evidence="8">The sequence shown here is derived from an EMBL/GenBank/DDBJ whole genome shotgun (WGS) entry which is preliminary data.</text>
</comment>
<keyword evidence="2 5" id="KW-0863">Zinc-finger</keyword>
<keyword evidence="3" id="KW-0862">Zinc</keyword>
<dbReference type="Pfam" id="PF13923">
    <property type="entry name" value="zf-C3HC4_2"/>
    <property type="match status" value="1"/>
</dbReference>
<dbReference type="SUPFAM" id="SSF57850">
    <property type="entry name" value="RING/U-box"/>
    <property type="match status" value="1"/>
</dbReference>
<evidence type="ECO:0000259" key="7">
    <source>
        <dbReference type="PROSITE" id="PS50089"/>
    </source>
</evidence>
<sequence>MSSQVVKVEREKLVACITCSLCNNFFRDATTISECLHTFCRKCIYKKLTEEEFDKCPVCNIDLGCAPMEKLRSDNSLQDLRCKLFPSQGHKAKKPEHASLLRLPARRKERNLSKLMNTKRKVSANSDLIAKRSKIVRRKNRTLQESTIPVEEYIRQVEGSAENLRSPETLSKIAQNKRQISSTMETSKQYMLEKVTADNDVKLGGQGDSLKSSNCLVEASSQKNSIKLNAQETCSKPSPLDIQDNEAHAPNPNVKDCGSEPNAHGHGGDSTLALLSSAKPKRVRQKQVAASEGLNIPAQVVVDASSKCNGRYGPIWFSLVASEDQKGDAPLPQITSCYLRVKSGSLPVSIIKKYLVKKLDLTSEAEVEISVRGQPVLSTLQLNSIVEWWVQTSPASERIQTFAGSSAKDFVMVLSYGRKVHVP</sequence>
<dbReference type="PANTHER" id="PTHR46293">
    <property type="entry name" value="E3 UBIQUITIN PROTEIN LIGASE DRIP1"/>
    <property type="match status" value="1"/>
</dbReference>